<evidence type="ECO:0000313" key="2">
    <source>
        <dbReference type="EMBL" id="GAV49601.1"/>
    </source>
</evidence>
<dbReference type="Gene3D" id="3.90.660.10">
    <property type="match status" value="1"/>
</dbReference>
<dbReference type="OrthoDB" id="5046242at2759"/>
<reference evidence="2 3" key="1">
    <citation type="submission" date="2016-08" db="EMBL/GenBank/DDBJ databases">
        <title>Draft genome sequence of allopolyploid Zygosaccharomyces rouxii.</title>
        <authorList>
            <person name="Watanabe J."/>
            <person name="Uehara K."/>
            <person name="Mogi Y."/>
            <person name="Tsukioka Y."/>
        </authorList>
    </citation>
    <scope>NUCLEOTIDE SEQUENCE [LARGE SCALE GENOMIC DNA]</scope>
    <source>
        <strain evidence="2 3">NBRC 110957</strain>
    </source>
</reference>
<dbReference type="SUPFAM" id="SSF51905">
    <property type="entry name" value="FAD/NAD(P)-binding domain"/>
    <property type="match status" value="1"/>
</dbReference>
<comment type="caution">
    <text evidence="2">The sequence shown here is derived from an EMBL/GenBank/DDBJ whole genome shotgun (WGS) entry which is preliminary data.</text>
</comment>
<dbReference type="PANTHER" id="PTHR10742:SF410">
    <property type="entry name" value="LYSINE-SPECIFIC HISTONE DEMETHYLASE 2"/>
    <property type="match status" value="1"/>
</dbReference>
<evidence type="ECO:0000313" key="3">
    <source>
        <dbReference type="Proteomes" id="UP000187013"/>
    </source>
</evidence>
<name>A0A1Q3A1L0_ZYGRO</name>
<sequence length="497" mass="56288">MAIKDKTVVIIGAGISGLKAASKLYEEGVKNCVVLEARDRIGGRLHTIQGYQGRKYDLGGSWHHDTLINRLFAEEAKLALQEGKPRFVFDDDSPIYIDGERGHLESDGYLRLEVILDEFIKFVYLIFNQNLGVPDCSYKEMVHRYIYEKREFLTDGQIRYLPQLARFMELWHGVDWEMLSGRDSVYDSQGRNAFVLHYESVINRIAQSFPQDWLQVSTPVKSIKRSKGVIVTTDEDEYHCDYTIVAIPQSVLELSLHDEDQPGKISFQPPLNPRIQEGFTKSHFGSLGKVVFEFEKCTWSDATTRVVVLSHSSDHIAQQVRSADDWATFWKAADHHEESIKPWDHPLFFLNLPRSTGVPSLVVLMQAPLTQYIESLPNKQLVFEFFEPILNKFMAAMGCSQPVINAIDKTDVKSPNADSPVLQGIIVTNWSSDPYSRGAYTVCFPGDDAIDMVTAMMGGQDSRIRFAGEHTILDGAGCAYGAWESGIREAEYIRERL</sequence>
<organism evidence="2 3">
    <name type="scientific">Zygosaccharomyces rouxii</name>
    <dbReference type="NCBI Taxonomy" id="4956"/>
    <lineage>
        <taxon>Eukaryota</taxon>
        <taxon>Fungi</taxon>
        <taxon>Dikarya</taxon>
        <taxon>Ascomycota</taxon>
        <taxon>Saccharomycotina</taxon>
        <taxon>Saccharomycetes</taxon>
        <taxon>Saccharomycetales</taxon>
        <taxon>Saccharomycetaceae</taxon>
        <taxon>Zygosaccharomyces</taxon>
    </lineage>
</organism>
<accession>A0A1Q3A1L0</accession>
<proteinExistence type="predicted"/>
<dbReference type="InterPro" id="IPR036188">
    <property type="entry name" value="FAD/NAD-bd_sf"/>
</dbReference>
<dbReference type="InterPro" id="IPR002937">
    <property type="entry name" value="Amino_oxidase"/>
</dbReference>
<dbReference type="PANTHER" id="PTHR10742">
    <property type="entry name" value="FLAVIN MONOAMINE OXIDASE"/>
    <property type="match status" value="1"/>
</dbReference>
<gene>
    <name evidence="2" type="ORF">ZYGR_0P02460</name>
</gene>
<dbReference type="Proteomes" id="UP000187013">
    <property type="component" value="Unassembled WGS sequence"/>
</dbReference>
<dbReference type="SUPFAM" id="SSF54373">
    <property type="entry name" value="FAD-linked reductases, C-terminal domain"/>
    <property type="match status" value="1"/>
</dbReference>
<dbReference type="AlphaFoldDB" id="A0A1Q3A1L0"/>
<dbReference type="InterPro" id="IPR050281">
    <property type="entry name" value="Flavin_monoamine_oxidase"/>
</dbReference>
<dbReference type="eggNOG" id="KOG0029">
    <property type="taxonomic scope" value="Eukaryota"/>
</dbReference>
<evidence type="ECO:0000259" key="1">
    <source>
        <dbReference type="Pfam" id="PF01593"/>
    </source>
</evidence>
<dbReference type="GO" id="GO:0016491">
    <property type="term" value="F:oxidoreductase activity"/>
    <property type="evidence" value="ECO:0007669"/>
    <property type="project" value="InterPro"/>
</dbReference>
<dbReference type="EMBL" id="BDGX01000016">
    <property type="protein sequence ID" value="GAV49601.1"/>
    <property type="molecule type" value="Genomic_DNA"/>
</dbReference>
<dbReference type="Pfam" id="PF01593">
    <property type="entry name" value="Amino_oxidase"/>
    <property type="match status" value="1"/>
</dbReference>
<dbReference type="Gene3D" id="3.50.50.60">
    <property type="entry name" value="FAD/NAD(P)-binding domain"/>
    <property type="match status" value="1"/>
</dbReference>
<protein>
    <recommendedName>
        <fullName evidence="1">Amine oxidase domain-containing protein</fullName>
    </recommendedName>
</protein>
<feature type="domain" description="Amine oxidase" evidence="1">
    <location>
        <begin position="15"/>
        <end position="493"/>
    </location>
</feature>